<keyword evidence="2" id="KW-1185">Reference proteome</keyword>
<dbReference type="Proteomes" id="UP000050863">
    <property type="component" value="Unassembled WGS sequence"/>
</dbReference>
<reference evidence="1 2" key="1">
    <citation type="submission" date="2014-03" db="EMBL/GenBank/DDBJ databases">
        <title>Bradyrhizobium valentinum sp. nov., isolated from effective nodules of Lupinus mariae-josephae, a lupine endemic of basic-lime soils in Eastern Spain.</title>
        <authorList>
            <person name="Duran D."/>
            <person name="Rey L."/>
            <person name="Navarro A."/>
            <person name="Busquets A."/>
            <person name="Imperial J."/>
            <person name="Ruiz-Argueso T."/>
        </authorList>
    </citation>
    <scope>NUCLEOTIDE SEQUENCE [LARGE SCALE GENOMIC DNA]</scope>
    <source>
        <strain evidence="1 2">PAC68</strain>
    </source>
</reference>
<sequence length="153" mass="17326">MRPRQLAPLFKEQEMGGLVYSGKFEEHINELYSPQNINKTAKKFKEYEKKNGAYAFGKFTKFLVPKKENWAGESGSTEGHDKWEKHSGAIPKAIRDKITEVIATNLRSPNPMPLVLKVGENVDGTHDLKVRIFAHNGHMHIGLHMLCPNSSLK</sequence>
<gene>
    <name evidence="1" type="ORF">CQ12_04610</name>
</gene>
<protein>
    <submittedName>
        <fullName evidence="1">Uncharacterized protein</fullName>
    </submittedName>
</protein>
<dbReference type="STRING" id="280332.CQ12_04610"/>
<organism evidence="1 2">
    <name type="scientific">Bradyrhizobium jicamae</name>
    <dbReference type="NCBI Taxonomy" id="280332"/>
    <lineage>
        <taxon>Bacteria</taxon>
        <taxon>Pseudomonadati</taxon>
        <taxon>Pseudomonadota</taxon>
        <taxon>Alphaproteobacteria</taxon>
        <taxon>Hyphomicrobiales</taxon>
        <taxon>Nitrobacteraceae</taxon>
        <taxon>Bradyrhizobium</taxon>
    </lineage>
</organism>
<accession>A0A0R3KP94</accession>
<dbReference type="EMBL" id="LLXZ01000215">
    <property type="protein sequence ID" value="KRQ94805.1"/>
    <property type="molecule type" value="Genomic_DNA"/>
</dbReference>
<dbReference type="AlphaFoldDB" id="A0A0R3KP94"/>
<evidence type="ECO:0000313" key="2">
    <source>
        <dbReference type="Proteomes" id="UP000050863"/>
    </source>
</evidence>
<proteinExistence type="predicted"/>
<comment type="caution">
    <text evidence="1">The sequence shown here is derived from an EMBL/GenBank/DDBJ whole genome shotgun (WGS) entry which is preliminary data.</text>
</comment>
<name>A0A0R3KP94_9BRAD</name>
<evidence type="ECO:0000313" key="1">
    <source>
        <dbReference type="EMBL" id="KRQ94805.1"/>
    </source>
</evidence>